<dbReference type="EMBL" id="LGRX02001291">
    <property type="protein sequence ID" value="KAK3286391.1"/>
    <property type="molecule type" value="Genomic_DNA"/>
</dbReference>
<dbReference type="Proteomes" id="UP001190700">
    <property type="component" value="Unassembled WGS sequence"/>
</dbReference>
<proteinExistence type="predicted"/>
<protein>
    <submittedName>
        <fullName evidence="1">Uncharacterized protein</fullName>
    </submittedName>
</protein>
<name>A0AAE0GYG2_9CHLO</name>
<sequence>MSKAWWKNDKLGVITTPSTYLRGSLTASSCLNATLTWRVDSQLGQGCQPRQSSCIETQFFVQPIHKFDLGNLLWSRVVKLKREDVVAHCRRLKILKCNFC</sequence>
<evidence type="ECO:0000313" key="2">
    <source>
        <dbReference type="Proteomes" id="UP001190700"/>
    </source>
</evidence>
<accession>A0AAE0GYG2</accession>
<organism evidence="1 2">
    <name type="scientific">Cymbomonas tetramitiformis</name>
    <dbReference type="NCBI Taxonomy" id="36881"/>
    <lineage>
        <taxon>Eukaryota</taxon>
        <taxon>Viridiplantae</taxon>
        <taxon>Chlorophyta</taxon>
        <taxon>Pyramimonadophyceae</taxon>
        <taxon>Pyramimonadales</taxon>
        <taxon>Pyramimonadaceae</taxon>
        <taxon>Cymbomonas</taxon>
    </lineage>
</organism>
<dbReference type="AlphaFoldDB" id="A0AAE0GYG2"/>
<keyword evidence="2" id="KW-1185">Reference proteome</keyword>
<evidence type="ECO:0000313" key="1">
    <source>
        <dbReference type="EMBL" id="KAK3286391.1"/>
    </source>
</evidence>
<reference evidence="1 2" key="1">
    <citation type="journal article" date="2015" name="Genome Biol. Evol.">
        <title>Comparative Genomics of a Bacterivorous Green Alga Reveals Evolutionary Causalities and Consequences of Phago-Mixotrophic Mode of Nutrition.</title>
        <authorList>
            <person name="Burns J.A."/>
            <person name="Paasch A."/>
            <person name="Narechania A."/>
            <person name="Kim E."/>
        </authorList>
    </citation>
    <scope>NUCLEOTIDE SEQUENCE [LARGE SCALE GENOMIC DNA]</scope>
    <source>
        <strain evidence="1 2">PLY_AMNH</strain>
    </source>
</reference>
<comment type="caution">
    <text evidence="1">The sequence shown here is derived from an EMBL/GenBank/DDBJ whole genome shotgun (WGS) entry which is preliminary data.</text>
</comment>
<gene>
    <name evidence="1" type="ORF">CYMTET_6052</name>
</gene>